<dbReference type="CTD" id="83893"/>
<dbReference type="InParanoid" id="A0A6J2GYE2"/>
<evidence type="ECO:0000313" key="2">
    <source>
        <dbReference type="RefSeq" id="XP_027580469.1"/>
    </source>
</evidence>
<dbReference type="GO" id="GO:0005794">
    <property type="term" value="C:Golgi apparatus"/>
    <property type="evidence" value="ECO:0007669"/>
    <property type="project" value="InterPro"/>
</dbReference>
<name>A0A6J2GYE2_9PASS</name>
<dbReference type="Proteomes" id="UP000504627">
    <property type="component" value="Unplaced"/>
</dbReference>
<dbReference type="InterPro" id="IPR029161">
    <property type="entry name" value="SPATA16"/>
</dbReference>
<dbReference type="GeneID" id="113989775"/>
<sequence length="136" mass="15808">MLEMSPMIADCTFITMGGTAYATRDLIRLYWQAKIDSPMRKEAIFQEAFKREISFLAMYKPFVKGDESAKIKEADKTFAKKHPDYMQHIFTDQKAPFSPTMDEEAKRLGESSEKKIMPEMDFIRNTRMSIRFLSGV</sequence>
<evidence type="ECO:0000313" key="1">
    <source>
        <dbReference type="Proteomes" id="UP000504627"/>
    </source>
</evidence>
<reference evidence="2" key="1">
    <citation type="submission" date="2025-08" db="UniProtKB">
        <authorList>
            <consortium name="RefSeq"/>
        </authorList>
    </citation>
    <scope>IDENTIFICATION</scope>
    <source>
        <tissue evidence="2">Muscle</tissue>
    </source>
</reference>
<dbReference type="PANTHER" id="PTHR47228">
    <property type="entry name" value="SPERMATOGENESIS-ASSOCIATED PROTEIN 16"/>
    <property type="match status" value="1"/>
</dbReference>
<dbReference type="GO" id="GO:0007283">
    <property type="term" value="P:spermatogenesis"/>
    <property type="evidence" value="ECO:0007669"/>
    <property type="project" value="InterPro"/>
</dbReference>
<organism evidence="1 2">
    <name type="scientific">Pipra filicauda</name>
    <name type="common">Wire-tailed manakin</name>
    <dbReference type="NCBI Taxonomy" id="649802"/>
    <lineage>
        <taxon>Eukaryota</taxon>
        <taxon>Metazoa</taxon>
        <taxon>Chordata</taxon>
        <taxon>Craniata</taxon>
        <taxon>Vertebrata</taxon>
        <taxon>Euteleostomi</taxon>
        <taxon>Archelosauria</taxon>
        <taxon>Archosauria</taxon>
        <taxon>Dinosauria</taxon>
        <taxon>Saurischia</taxon>
        <taxon>Theropoda</taxon>
        <taxon>Coelurosauria</taxon>
        <taxon>Aves</taxon>
        <taxon>Neognathae</taxon>
        <taxon>Neoaves</taxon>
        <taxon>Telluraves</taxon>
        <taxon>Australaves</taxon>
        <taxon>Passeriformes</taxon>
        <taxon>Pipridae</taxon>
        <taxon>Pipra</taxon>
    </lineage>
</organism>
<gene>
    <name evidence="2" type="primary">SPATA16</name>
</gene>
<accession>A0A6J2GYE2</accession>
<dbReference type="Pfam" id="PF15015">
    <property type="entry name" value="NYD-SP12_N"/>
    <property type="match status" value="1"/>
</dbReference>
<dbReference type="PANTHER" id="PTHR47228:SF1">
    <property type="entry name" value="SPERMATOGENESIS-ASSOCIATED PROTEIN 16"/>
    <property type="match status" value="1"/>
</dbReference>
<dbReference type="RefSeq" id="XP_027580469.1">
    <property type="nucleotide sequence ID" value="XM_027724668.2"/>
</dbReference>
<proteinExistence type="predicted"/>
<protein>
    <submittedName>
        <fullName evidence="2">Spermatogenesis-associated protein 16</fullName>
    </submittedName>
</protein>
<keyword evidence="1" id="KW-1185">Reference proteome</keyword>
<dbReference type="AlphaFoldDB" id="A0A6J2GYE2"/>